<evidence type="ECO:0000256" key="2">
    <source>
        <dbReference type="ARBA" id="ARBA00022450"/>
    </source>
</evidence>
<dbReference type="InterPro" id="IPR045851">
    <property type="entry name" value="AMP-bd_C_sf"/>
</dbReference>
<proteinExistence type="predicted"/>
<keyword evidence="5" id="KW-0045">Antibiotic biosynthesis</keyword>
<dbReference type="CDD" id="cd17643">
    <property type="entry name" value="A_NRPS_Cytc1-like"/>
    <property type="match status" value="1"/>
</dbReference>
<dbReference type="SMART" id="SM00823">
    <property type="entry name" value="PKS_PP"/>
    <property type="match status" value="1"/>
</dbReference>
<evidence type="ECO:0000256" key="1">
    <source>
        <dbReference type="ARBA" id="ARBA00001957"/>
    </source>
</evidence>
<dbReference type="PROSITE" id="PS00012">
    <property type="entry name" value="PHOSPHOPANTETHEINE"/>
    <property type="match status" value="1"/>
</dbReference>
<dbReference type="SUPFAM" id="SSF47336">
    <property type="entry name" value="ACP-like"/>
    <property type="match status" value="1"/>
</dbReference>
<reference evidence="8" key="1">
    <citation type="submission" date="2021-04" db="EMBL/GenBank/DDBJ databases">
        <title>Pseudonocardia sp. nov., isolated from sandy soil of mangrove forest.</title>
        <authorList>
            <person name="Zan Z."/>
            <person name="Huang R."/>
            <person name="Liu W."/>
        </authorList>
    </citation>
    <scope>NUCLEOTIDE SEQUENCE</scope>
    <source>
        <strain evidence="8">S2-4</strain>
    </source>
</reference>
<dbReference type="NCBIfam" id="TIGR01720">
    <property type="entry name" value="NRPS-para261"/>
    <property type="match status" value="1"/>
</dbReference>
<dbReference type="Pfam" id="PF13193">
    <property type="entry name" value="AMP-binding_C"/>
    <property type="match status" value="1"/>
</dbReference>
<dbReference type="InterPro" id="IPR010060">
    <property type="entry name" value="NRPS_synth"/>
</dbReference>
<dbReference type="SUPFAM" id="SSF52777">
    <property type="entry name" value="CoA-dependent acyltransferases"/>
    <property type="match status" value="4"/>
</dbReference>
<dbReference type="InterPro" id="IPR036736">
    <property type="entry name" value="ACP-like_sf"/>
</dbReference>
<dbReference type="SUPFAM" id="SSF56801">
    <property type="entry name" value="Acetyl-CoA synthetase-like"/>
    <property type="match status" value="1"/>
</dbReference>
<dbReference type="InterPro" id="IPR006162">
    <property type="entry name" value="Ppantetheine_attach_site"/>
</dbReference>
<dbReference type="Pfam" id="PF00668">
    <property type="entry name" value="Condensation"/>
    <property type="match status" value="2"/>
</dbReference>
<dbReference type="RefSeq" id="WP_252440358.1">
    <property type="nucleotide sequence ID" value="NZ_JAGSOV010000039.1"/>
</dbReference>
<evidence type="ECO:0000313" key="8">
    <source>
        <dbReference type="EMBL" id="MCO1657046.1"/>
    </source>
</evidence>
<dbReference type="Proteomes" id="UP001165283">
    <property type="component" value="Unassembled WGS sequence"/>
</dbReference>
<name>A0ABT1A215_9PSEU</name>
<evidence type="ECO:0000256" key="6">
    <source>
        <dbReference type="SAM" id="MobiDB-lite"/>
    </source>
</evidence>
<dbReference type="InterPro" id="IPR025110">
    <property type="entry name" value="AMP-bd_C"/>
</dbReference>
<dbReference type="CDD" id="cd19531">
    <property type="entry name" value="LCL_NRPS-like"/>
    <property type="match status" value="1"/>
</dbReference>
<dbReference type="PROSITE" id="PS00455">
    <property type="entry name" value="AMP_BINDING"/>
    <property type="match status" value="1"/>
</dbReference>
<evidence type="ECO:0000313" key="9">
    <source>
        <dbReference type="Proteomes" id="UP001165283"/>
    </source>
</evidence>
<evidence type="ECO:0000256" key="4">
    <source>
        <dbReference type="ARBA" id="ARBA00022737"/>
    </source>
</evidence>
<dbReference type="Gene3D" id="3.40.50.12780">
    <property type="entry name" value="N-terminal domain of ligase-like"/>
    <property type="match status" value="1"/>
</dbReference>
<keyword evidence="3" id="KW-0597">Phosphoprotein</keyword>
<comment type="caution">
    <text evidence="8">The sequence shown here is derived from an EMBL/GenBank/DDBJ whole genome shotgun (WGS) entry which is preliminary data.</text>
</comment>
<dbReference type="InterPro" id="IPR010071">
    <property type="entry name" value="AA_adenyl_dom"/>
</dbReference>
<evidence type="ECO:0000256" key="5">
    <source>
        <dbReference type="ARBA" id="ARBA00023194"/>
    </source>
</evidence>
<dbReference type="PROSITE" id="PS50075">
    <property type="entry name" value="CARRIER"/>
    <property type="match status" value="1"/>
</dbReference>
<dbReference type="InterPro" id="IPR020806">
    <property type="entry name" value="PKS_PP-bd"/>
</dbReference>
<keyword evidence="9" id="KW-1185">Reference proteome</keyword>
<dbReference type="NCBIfam" id="TIGR01733">
    <property type="entry name" value="AA-adenyl-dom"/>
    <property type="match status" value="1"/>
</dbReference>
<evidence type="ECO:0000256" key="3">
    <source>
        <dbReference type="ARBA" id="ARBA00022553"/>
    </source>
</evidence>
<dbReference type="InterPro" id="IPR023213">
    <property type="entry name" value="CAT-like_dom_sf"/>
</dbReference>
<dbReference type="InterPro" id="IPR020845">
    <property type="entry name" value="AMP-binding_CS"/>
</dbReference>
<dbReference type="InterPro" id="IPR000873">
    <property type="entry name" value="AMP-dep_synth/lig_dom"/>
</dbReference>
<dbReference type="InterPro" id="IPR009081">
    <property type="entry name" value="PP-bd_ACP"/>
</dbReference>
<dbReference type="Pfam" id="PF00501">
    <property type="entry name" value="AMP-binding"/>
    <property type="match status" value="1"/>
</dbReference>
<keyword evidence="4" id="KW-0677">Repeat</keyword>
<accession>A0ABT1A215</accession>
<dbReference type="Gene3D" id="3.30.559.10">
    <property type="entry name" value="Chloramphenicol acetyltransferase-like domain"/>
    <property type="match status" value="2"/>
</dbReference>
<feature type="region of interest" description="Disordered" evidence="6">
    <location>
        <begin position="242"/>
        <end position="262"/>
    </location>
</feature>
<dbReference type="EMBL" id="JAGSOV010000039">
    <property type="protein sequence ID" value="MCO1657046.1"/>
    <property type="molecule type" value="Genomic_DNA"/>
</dbReference>
<dbReference type="PANTHER" id="PTHR45527">
    <property type="entry name" value="NONRIBOSOMAL PEPTIDE SYNTHETASE"/>
    <property type="match status" value="1"/>
</dbReference>
<dbReference type="InterPro" id="IPR042099">
    <property type="entry name" value="ANL_N_sf"/>
</dbReference>
<gene>
    <name evidence="8" type="ORF">KDL28_18455</name>
</gene>
<organism evidence="8 9">
    <name type="scientific">Pseudonocardia humida</name>
    <dbReference type="NCBI Taxonomy" id="2800819"/>
    <lineage>
        <taxon>Bacteria</taxon>
        <taxon>Bacillati</taxon>
        <taxon>Actinomycetota</taxon>
        <taxon>Actinomycetes</taxon>
        <taxon>Pseudonocardiales</taxon>
        <taxon>Pseudonocardiaceae</taxon>
        <taxon>Pseudonocardia</taxon>
    </lineage>
</organism>
<comment type="cofactor">
    <cofactor evidence="1">
        <name>pantetheine 4'-phosphate</name>
        <dbReference type="ChEBI" id="CHEBI:47942"/>
    </cofactor>
</comment>
<protein>
    <submittedName>
        <fullName evidence="8">Amino acid adenylation domain-containing protein</fullName>
    </submittedName>
</protein>
<dbReference type="Gene3D" id="3.30.300.30">
    <property type="match status" value="1"/>
</dbReference>
<feature type="domain" description="Carrier" evidence="7">
    <location>
        <begin position="1013"/>
        <end position="1087"/>
    </location>
</feature>
<dbReference type="Gene3D" id="3.30.559.30">
    <property type="entry name" value="Nonribosomal peptide synthetase, condensation domain"/>
    <property type="match status" value="2"/>
</dbReference>
<feature type="region of interest" description="Disordered" evidence="6">
    <location>
        <begin position="20"/>
        <end position="39"/>
    </location>
</feature>
<dbReference type="PANTHER" id="PTHR45527:SF14">
    <property type="entry name" value="PLIPASTATIN SYNTHASE SUBUNIT B"/>
    <property type="match status" value="1"/>
</dbReference>
<keyword evidence="2" id="KW-0596">Phosphopantetheine</keyword>
<dbReference type="Gene3D" id="1.10.1200.10">
    <property type="entry name" value="ACP-like"/>
    <property type="match status" value="1"/>
</dbReference>
<dbReference type="Pfam" id="PF00550">
    <property type="entry name" value="PP-binding"/>
    <property type="match status" value="1"/>
</dbReference>
<sequence length="1577" mass="165309">MRAGTDRAAARRRLLEQRRRAAGLTAADPAGPVPRDRAHPAPLSLAQQRMWVQQRLHPDSAAYNVALRVDLHGPLDAAALRAAFTGLVARHEVLRSTVEEGRDGVAHQRVHPPGPVALPLVDLTGHARADAELDALAARAAAGLYDLTRDPPMRLTLVRRSAAHHVLVLVVHHIAWDGLTWNAICADVGALYRAAVAGARAELPPLPLQYADFAAWQRGEHGTARQDAQLAHWRRVLTPLPEQLDLPTDRPHPAAPTDRGGRLSRVLDPRLVDGIARLGRESGHTPFMVVLGAVAALLHRHTGAVDIPLGTATMNRDHADLERLVGNFGNNLVLRLDLAGRPGFRDLLGRVAGTAVDAFAHQDLAYDRLVAELRPPRVPGRNPLYSVMLLFLTQGLRGLDLPGITSAFRGIPNGTTQFDLSLEVFLVGPRLEVEATYSAELFDEATVGALLERLERLLAAALAEPDRPVADLDLLTAADRAALAALRPEAPRAPVATTLPALFAAQVRRTPRAAAVGAGADRLSYAELDARANRLARMLIGRDVGPGDLVALVLPRAPELLVGTLGVLAAGAAYLPLDPDLPPERMRALLADAGPAAVVATGETTAAVPADAGPIVLDDPGTAAALAALDPGAVTDAERTRPLRPADAAYVIYTSGSTGAPKGVVVEHRNVLALLEAARDVVEPRPDDVWTLFHSAAFDFSVWEIWGALAHGARVQVVPRPVTRSPEDFVDLLVAAGATVLNQTPSAFAEVGPAILGRRVAGRPVPPLRAVVFGGEALDPSTLREWLAAHGPDGPRMVNMYGITETTVHVTRTTLDPAAARSPRSVIGRGLPGFEVHLLDAALRPVPPGVVGELYLGGPQVTCGYLHRPGLTAARFVADPVRPGARLYRSGDTARLRDGQLEYVGRGDDQLKVRGFRIEPAEIVAALLGHPGVERAVVVRRDGGGSLVAYVVPSGAVGELDVPGVRAHLRARLPEHMVPAQVVPVARIPLTANGKLDRAALPGPEPAAATGRAPATGAEAVLAELFATVLGRPGVDPDGSFFELGGDSISALRVVALARERGLRIRPADVFDQRTAAGVAAAAHPLDDPGAAAPLDDTGVGEVPLTPITAWLLERGGPLRGFAQSVVVPAPAGLDAALLRTAVQALLDRHDLLRARLHGTAEPRLVVAPPDAVDASAVLDRVDWDGGPDGIAAARSVAAGIDPSTGPLLRVVWLDGHPTGRLVLAAHHLCVDGVSWPILTEDLHAALAGADLPAVGTSFRAWAAGLAAAAARPARRAELGTWLDVLAPGGARIGERALDPARDVAGTVVDTTVRVPVATGEAVLGPVAAAFHAGPDDVLLAAFALALLRGRPARPLVVEVEGHGREEALVPGADLTRTVGWFTAIHPVRLDLAGLDLDAAAAGAAALGAVVKRVKEQRRAVPDRGRGFGLLRHLDPDARNRLRAQPAPAVRFNYLGRFALPGSDTGSDTGSDPAGGFGGLAVTVDPAVPATHVLDVNVLAEPTPTGPRLAAVWSAPAGVLAPDAVARLAQRWVEALDALAGHVRDPDSGGHTPSDLTISGLDQARVDRLERLLRARR</sequence>
<evidence type="ECO:0000259" key="7">
    <source>
        <dbReference type="PROSITE" id="PS50075"/>
    </source>
</evidence>
<dbReference type="InterPro" id="IPR001242">
    <property type="entry name" value="Condensation_dom"/>
</dbReference>